<sequence length="95" mass="10025">MKDKATNPNSGEGGRQTQSSATPRPLIGAKTVGLWRSAGIEYDDRGLAAGGSVAVDGVSYSTALHHHLLPGYRVIAQFLMTPAADPRPPRCLALR</sequence>
<proteinExistence type="predicted"/>
<organism evidence="2 3">
    <name type="scientific">Portunus trituberculatus</name>
    <name type="common">Swimming crab</name>
    <name type="synonym">Neptunus trituberculatus</name>
    <dbReference type="NCBI Taxonomy" id="210409"/>
    <lineage>
        <taxon>Eukaryota</taxon>
        <taxon>Metazoa</taxon>
        <taxon>Ecdysozoa</taxon>
        <taxon>Arthropoda</taxon>
        <taxon>Crustacea</taxon>
        <taxon>Multicrustacea</taxon>
        <taxon>Malacostraca</taxon>
        <taxon>Eumalacostraca</taxon>
        <taxon>Eucarida</taxon>
        <taxon>Decapoda</taxon>
        <taxon>Pleocyemata</taxon>
        <taxon>Brachyura</taxon>
        <taxon>Eubrachyura</taxon>
        <taxon>Portunoidea</taxon>
        <taxon>Portunidae</taxon>
        <taxon>Portuninae</taxon>
        <taxon>Portunus</taxon>
    </lineage>
</organism>
<evidence type="ECO:0000256" key="1">
    <source>
        <dbReference type="SAM" id="MobiDB-lite"/>
    </source>
</evidence>
<keyword evidence="3" id="KW-1185">Reference proteome</keyword>
<feature type="compositionally biased region" description="Polar residues" evidence="1">
    <location>
        <begin position="1"/>
        <end position="22"/>
    </location>
</feature>
<comment type="caution">
    <text evidence="2">The sequence shown here is derived from an EMBL/GenBank/DDBJ whole genome shotgun (WGS) entry which is preliminary data.</text>
</comment>
<protein>
    <submittedName>
        <fullName evidence="2">Uncharacterized protein</fullName>
    </submittedName>
</protein>
<gene>
    <name evidence="2" type="ORF">E2C01_000257</name>
</gene>
<feature type="region of interest" description="Disordered" evidence="1">
    <location>
        <begin position="1"/>
        <end position="26"/>
    </location>
</feature>
<name>A0A5B7CDL6_PORTR</name>
<evidence type="ECO:0000313" key="2">
    <source>
        <dbReference type="EMBL" id="MPC07692.1"/>
    </source>
</evidence>
<dbReference type="AlphaFoldDB" id="A0A5B7CDL6"/>
<accession>A0A5B7CDL6</accession>
<reference evidence="2 3" key="1">
    <citation type="submission" date="2019-05" db="EMBL/GenBank/DDBJ databases">
        <title>Another draft genome of Portunus trituberculatus and its Hox gene families provides insights of decapod evolution.</title>
        <authorList>
            <person name="Jeong J.-H."/>
            <person name="Song I."/>
            <person name="Kim S."/>
            <person name="Choi T."/>
            <person name="Kim D."/>
            <person name="Ryu S."/>
            <person name="Kim W."/>
        </authorList>
    </citation>
    <scope>NUCLEOTIDE SEQUENCE [LARGE SCALE GENOMIC DNA]</scope>
    <source>
        <tissue evidence="2">Muscle</tissue>
    </source>
</reference>
<dbReference type="EMBL" id="VSRR010000006">
    <property type="protein sequence ID" value="MPC07692.1"/>
    <property type="molecule type" value="Genomic_DNA"/>
</dbReference>
<evidence type="ECO:0000313" key="3">
    <source>
        <dbReference type="Proteomes" id="UP000324222"/>
    </source>
</evidence>
<dbReference type="Proteomes" id="UP000324222">
    <property type="component" value="Unassembled WGS sequence"/>
</dbReference>